<comment type="caution">
    <text evidence="1">The sequence shown here is derived from an EMBL/GenBank/DDBJ whole genome shotgun (WGS) entry which is preliminary data.</text>
</comment>
<protein>
    <submittedName>
        <fullName evidence="1">Uncharacterized protein</fullName>
    </submittedName>
</protein>
<evidence type="ECO:0000313" key="1">
    <source>
        <dbReference type="EMBL" id="KAB1441610.1"/>
    </source>
</evidence>
<name>A0A6N6N1I5_9BACT</name>
<evidence type="ECO:0000313" key="2">
    <source>
        <dbReference type="Proteomes" id="UP000438699"/>
    </source>
</evidence>
<dbReference type="AlphaFoldDB" id="A0A6N6N1I5"/>
<accession>A0A6N6N1I5</accession>
<reference evidence="1 2" key="1">
    <citation type="journal article" date="2017" name="Int. J. Syst. Evol. Microbiol.">
        <title>Desulfovibrio senegalensis sp. nov., a mesophilic sulfate reducer isolated from marine sediment.</title>
        <authorList>
            <person name="Thioye A."/>
            <person name="Gam Z.B.A."/>
            <person name="Mbengue M."/>
            <person name="Cayol J.L."/>
            <person name="Joseph-Bartoli M."/>
            <person name="Toure-Kane C."/>
            <person name="Labat M."/>
        </authorList>
    </citation>
    <scope>NUCLEOTIDE SEQUENCE [LARGE SCALE GENOMIC DNA]</scope>
    <source>
        <strain evidence="1 2">DSM 101509</strain>
    </source>
</reference>
<dbReference type="EMBL" id="WAIE01000003">
    <property type="protein sequence ID" value="KAB1441610.1"/>
    <property type="molecule type" value="Genomic_DNA"/>
</dbReference>
<gene>
    <name evidence="1" type="ORF">F8A88_08385</name>
</gene>
<organism evidence="1 2">
    <name type="scientific">Pseudodesulfovibrio senegalensis</name>
    <dbReference type="NCBI Taxonomy" id="1721087"/>
    <lineage>
        <taxon>Bacteria</taxon>
        <taxon>Pseudomonadati</taxon>
        <taxon>Thermodesulfobacteriota</taxon>
        <taxon>Desulfovibrionia</taxon>
        <taxon>Desulfovibrionales</taxon>
        <taxon>Desulfovibrionaceae</taxon>
    </lineage>
</organism>
<dbReference type="RefSeq" id="WP_151150703.1">
    <property type="nucleotide sequence ID" value="NZ_WAIE01000003.1"/>
</dbReference>
<sequence>MTQYDQRAWIRYEDGSYEPVRMNGDIRRKKRGPGIPLWWIMNMPRNWMPQAHGHAYTSNHPSGALSRRFGKTETAAFIHAARQPAP</sequence>
<dbReference type="OrthoDB" id="5464136at2"/>
<dbReference type="Proteomes" id="UP000438699">
    <property type="component" value="Unassembled WGS sequence"/>
</dbReference>
<keyword evidence="2" id="KW-1185">Reference proteome</keyword>
<proteinExistence type="predicted"/>